<evidence type="ECO:0000313" key="1">
    <source>
        <dbReference type="EMBL" id="PNG94423.1"/>
    </source>
</evidence>
<reference evidence="1 2" key="1">
    <citation type="submission" date="2015-09" db="EMBL/GenBank/DDBJ databases">
        <title>Genome sequence, genome mining and natural product profiling of a biocontrol bacterium Streptomyces malaysiensis F913.</title>
        <authorList>
            <person name="Xu Y."/>
            <person name="Wei J."/>
            <person name="Xie J."/>
            <person name="Li T."/>
            <person name="Zhou Z."/>
        </authorList>
    </citation>
    <scope>NUCLEOTIDE SEQUENCE [LARGE SCALE GENOMIC DNA]</scope>
    <source>
        <strain evidence="1 2">F913</strain>
    </source>
</reference>
<dbReference type="RefSeq" id="WP_079255871.1">
    <property type="nucleotide sequence ID" value="NZ_LJIW01000001.1"/>
</dbReference>
<evidence type="ECO:0000313" key="2">
    <source>
        <dbReference type="Proteomes" id="UP000236520"/>
    </source>
</evidence>
<keyword evidence="2" id="KW-1185">Reference proteome</keyword>
<dbReference type="Proteomes" id="UP000236520">
    <property type="component" value="Unassembled WGS sequence"/>
</dbReference>
<dbReference type="EMBL" id="LJIW01000001">
    <property type="protein sequence ID" value="PNG94423.1"/>
    <property type="molecule type" value="Genomic_DNA"/>
</dbReference>
<name>A0A2J7Z2C0_STRMQ</name>
<accession>A0A2J7Z2C0</accession>
<comment type="caution">
    <text evidence="1">The sequence shown here is derived from an EMBL/GenBank/DDBJ whole genome shotgun (WGS) entry which is preliminary data.</text>
</comment>
<organism evidence="1 2">
    <name type="scientific">Streptomyces malaysiensis</name>
    <dbReference type="NCBI Taxonomy" id="92644"/>
    <lineage>
        <taxon>Bacteria</taxon>
        <taxon>Bacillati</taxon>
        <taxon>Actinomycetota</taxon>
        <taxon>Actinomycetes</taxon>
        <taxon>Kitasatosporales</taxon>
        <taxon>Streptomycetaceae</taxon>
        <taxon>Streptomyces</taxon>
        <taxon>Streptomyces violaceusniger group</taxon>
    </lineage>
</organism>
<protein>
    <submittedName>
        <fullName evidence="1">Uncharacterized protein</fullName>
    </submittedName>
</protein>
<dbReference type="AlphaFoldDB" id="A0A2J7Z2C0"/>
<gene>
    <name evidence="1" type="ORF">SMF913_10448</name>
</gene>
<sequence length="67" mass="6496">MTPSLNTDVNNTVSVLVHGAGAGAGAASGAGDLCRHGFGTPPPGGYPLSGRPGPLTGRSWLAGALVR</sequence>
<proteinExistence type="predicted"/>